<dbReference type="RefSeq" id="WP_394459543.1">
    <property type="nucleotide sequence ID" value="NZ_JBIGHZ010000002.1"/>
</dbReference>
<dbReference type="EMBL" id="JBIGHZ010000002">
    <property type="protein sequence ID" value="MFG6447831.1"/>
    <property type="molecule type" value="Genomic_DNA"/>
</dbReference>
<name>A0ABW7FU24_9BURK</name>
<evidence type="ECO:0000313" key="2">
    <source>
        <dbReference type="EMBL" id="MFG6447831.1"/>
    </source>
</evidence>
<feature type="region of interest" description="Disordered" evidence="1">
    <location>
        <begin position="349"/>
        <end position="370"/>
    </location>
</feature>
<keyword evidence="3" id="KW-1185">Reference proteome</keyword>
<accession>A0ABW7FU24</accession>
<protein>
    <submittedName>
        <fullName evidence="2">PilW family protein</fullName>
    </submittedName>
</protein>
<evidence type="ECO:0000256" key="1">
    <source>
        <dbReference type="SAM" id="MobiDB-lite"/>
    </source>
</evidence>
<proteinExistence type="predicted"/>
<evidence type="ECO:0000313" key="3">
    <source>
        <dbReference type="Proteomes" id="UP001606099"/>
    </source>
</evidence>
<comment type="caution">
    <text evidence="2">The sequence shown here is derived from an EMBL/GenBank/DDBJ whole genome shotgun (WGS) entry which is preliminary data.</text>
</comment>
<dbReference type="Proteomes" id="UP001606099">
    <property type="component" value="Unassembled WGS sequence"/>
</dbReference>
<gene>
    <name evidence="2" type="ORF">ACG0Z6_06170</name>
</gene>
<dbReference type="Pfam" id="PF07963">
    <property type="entry name" value="N_methyl"/>
    <property type="match status" value="1"/>
</dbReference>
<dbReference type="PROSITE" id="PS00409">
    <property type="entry name" value="PROKAR_NTER_METHYL"/>
    <property type="match status" value="1"/>
</dbReference>
<dbReference type="Pfam" id="PF16074">
    <property type="entry name" value="PilW"/>
    <property type="match status" value="1"/>
</dbReference>
<sequence>MKQPPISIPLMQRGVTLVELMVAMVLALVVALVIAQAGTMWEGTKRSTTALGSGTVSAALALTAIQRDIGQSGYGVMMSGAAGCWAQAQARNGDIERFQLAPILITRGDNGSPDRIRILVTDTTNFATPMGTAQDHHSDDSVFHMQEGVSFGARRGDLMLAVPKSGCSSDLEFPTSDAITATVFNLSEAPSEGKLTHEEGDFGPWNHNGKDTLFPDINGKGLNYEAGHHIYNLGRPESRLGVPLYREYYLANDADGIPTRLVMRTVTATGSVASASVAAGGNNLSVAKITSRVDQLATNVVQLAAVYGRDTSDPPDGIVDEWDSDRPNTARGWQRVLAVRLAVVVRSNKPEKEEVTDGKPSTGGGDCTGALSTTNYPTWKPNGVDTRCLNLAGVPDFRRYRYQVYETTIPMRNVLWQN</sequence>
<reference evidence="2 3" key="1">
    <citation type="submission" date="2024-08" db="EMBL/GenBank/DDBJ databases">
        <authorList>
            <person name="Lu H."/>
        </authorList>
    </citation>
    <scope>NUCLEOTIDE SEQUENCE [LARGE SCALE GENOMIC DNA]</scope>
    <source>
        <strain evidence="2 3">BYS180W</strain>
    </source>
</reference>
<dbReference type="InterPro" id="IPR012902">
    <property type="entry name" value="N_methyl_site"/>
</dbReference>
<dbReference type="InterPro" id="IPR032092">
    <property type="entry name" value="PilW"/>
</dbReference>
<organism evidence="2 3">
    <name type="scientific">Roseateles rivi</name>
    <dbReference type="NCBI Taxonomy" id="3299028"/>
    <lineage>
        <taxon>Bacteria</taxon>
        <taxon>Pseudomonadati</taxon>
        <taxon>Pseudomonadota</taxon>
        <taxon>Betaproteobacteria</taxon>
        <taxon>Burkholderiales</taxon>
        <taxon>Sphaerotilaceae</taxon>
        <taxon>Roseateles</taxon>
    </lineage>
</organism>
<dbReference type="NCBIfam" id="TIGR02532">
    <property type="entry name" value="IV_pilin_GFxxxE"/>
    <property type="match status" value="1"/>
</dbReference>